<evidence type="ECO:0000313" key="3">
    <source>
        <dbReference type="Proteomes" id="UP000002488"/>
    </source>
</evidence>
<dbReference type="Proteomes" id="UP000002488">
    <property type="component" value="Unassembled WGS sequence"/>
</dbReference>
<name>C6LQ65_GIAIB</name>
<accession>C6LQ65</accession>
<dbReference type="VEuPathDB" id="GiardiaDB:GL50581_887"/>
<feature type="compositionally biased region" description="Polar residues" evidence="1">
    <location>
        <begin position="824"/>
        <end position="836"/>
    </location>
</feature>
<dbReference type="OrthoDB" id="10260815at2759"/>
<organism evidence="2 3">
    <name type="scientific">Giardia intestinalis (strain ATCC 50581 / GS clone H7)</name>
    <name type="common">Giardia lamblia</name>
    <dbReference type="NCBI Taxonomy" id="598745"/>
    <lineage>
        <taxon>Eukaryota</taxon>
        <taxon>Metamonada</taxon>
        <taxon>Diplomonadida</taxon>
        <taxon>Hexamitidae</taxon>
        <taxon>Giardiinae</taxon>
        <taxon>Giardia</taxon>
    </lineage>
</organism>
<evidence type="ECO:0000313" key="2">
    <source>
        <dbReference type="EMBL" id="EET01857.1"/>
    </source>
</evidence>
<comment type="caution">
    <text evidence="2">The sequence shown here is derived from an EMBL/GenBank/DDBJ whole genome shotgun (WGS) entry which is preliminary data.</text>
</comment>
<evidence type="ECO:0000256" key="1">
    <source>
        <dbReference type="SAM" id="MobiDB-lite"/>
    </source>
</evidence>
<sequence>MRKAKGECTHQCAMAVAAVSLVLKRATTASDNVHQDLLDDTAIIYHNAVQTVMNTDNYSLNMDYEKELFRLREELRSELRGLLEALISEYLQHKNVLESLSKRLEDGRTHSNLQENMCAAEVSQAPPTLMSPLPGDLQPPPLSISQPDCQTVAAATDSIIKELMLQYSSSLPLDLDSLPSLFDTFGRLTSYHDTTKLELSQILQLLRYKVNNIDDLRLAFELLATNMDESPFRLKGLVQPDLLEGKDTDGTTSLGLALMYWLGELVLRLNELDNQIEIALTTDEVSRDMAIAKLTMELQVTQLDNTGTLSSKPVPWELEAKLECRRAELLVESHQQVSALLIKRNRYVQEITKMLKILMSLLRGKINKPDFPLDGSLLSDLVLLKLNLRKDEVEQQLLACSLSSSLLKKLTVLHIMHHHGYSSSLDIWSLPLEPCNGQLLEREYLSARSYVALAQSRNDHGDSDVLTKLIAELTEDLQTTKQVMDELSLDVNIPEAISNDYGQPIDCAHSLPRLDCIPDLDLIRNPLTLLHHEASISKLVGFMRKSGTDTGSEAQINTLIDGLQALIASYAPFQELPLSSAEQYAAKKALGTLGNSVQSRFQLFKTIWSSLLEIADKRKGIMKNVGAALSICITEVSNTVADSSQRLASVVEDSLLLVIKLLLDLSSAELDQHEDVLSKLSGHLEEIETKLMEISCNVQFDSLGESFSIEPILDELIEEAKHKHDVVVKRDRLTVTWTKPTCLGGRYPSEIAPETLLDGHSAHYAAIRSAIEHCVIPKLVRLALLHMLDTLALQSNAAVPLAEDDLHISGLATGTPASHRATRVSASTKSTLGTHRTSSATPLASAMSATSSLACKVAADVIAPDAHERGYISALQMSQYTKISGYAQSVAPSNGITSSMVKQKQSTAPLLASQVLHRLGIGSQAGQPSALSKKRSREVGNLVTHGAIHYFDENYKSLHVVKALAGLQRSEVQMLEYIFGYMKHPHQVLYWTGKNKHLHSCTMHISVDLQDLVILHCERVMHSISSRAIMAVTDNPLKTHHTDLMTRLFPLVLSTSGGGDLMVLFNGEREAVVFKVGLQTLIRHRNSLSRLATVSRCE</sequence>
<proteinExistence type="predicted"/>
<dbReference type="EMBL" id="ACGJ01001055">
    <property type="protein sequence ID" value="EET01857.1"/>
    <property type="molecule type" value="Genomic_DNA"/>
</dbReference>
<feature type="region of interest" description="Disordered" evidence="1">
    <location>
        <begin position="813"/>
        <end position="840"/>
    </location>
</feature>
<protein>
    <submittedName>
        <fullName evidence="2">Uncharacterized protein</fullName>
    </submittedName>
</protein>
<dbReference type="AlphaFoldDB" id="C6LQ65"/>
<gene>
    <name evidence="2" type="ORF">GL50581_887</name>
</gene>
<reference evidence="2 3" key="1">
    <citation type="journal article" date="2009" name="PLoS Pathog.">
        <title>Draft genome sequencing of giardia intestinalis assemblage B isolate GS: is human giardiasis caused by two different species?</title>
        <authorList>
            <person name="Franzen O."/>
            <person name="Jerlstrom-Hultqvist J."/>
            <person name="Castro E."/>
            <person name="Sherwood E."/>
            <person name="Ankarklev J."/>
            <person name="Reiner D.S."/>
            <person name="Palm D."/>
            <person name="Andersson J.O."/>
            <person name="Andersson B."/>
            <person name="Svard S.G."/>
        </authorList>
    </citation>
    <scope>NUCLEOTIDE SEQUENCE [LARGE SCALE GENOMIC DNA]</scope>
    <source>
        <strain evidence="3">ATCC 50581 / GS clone H7</strain>
    </source>
</reference>
<dbReference type="OMA" id="QLFKTIW"/>